<feature type="domain" description="TFIIS central" evidence="2">
    <location>
        <begin position="346"/>
        <end position="471"/>
    </location>
</feature>
<evidence type="ECO:0000313" key="3">
    <source>
        <dbReference type="EMBL" id="KAL3500457.1"/>
    </source>
</evidence>
<gene>
    <name evidence="3" type="ORF">ACH5RR_039550</name>
</gene>
<feature type="compositionally biased region" description="Basic and acidic residues" evidence="1">
    <location>
        <begin position="513"/>
        <end position="532"/>
    </location>
</feature>
<dbReference type="EMBL" id="JBJUIK010000016">
    <property type="protein sequence ID" value="KAL3500457.1"/>
    <property type="molecule type" value="Genomic_DNA"/>
</dbReference>
<dbReference type="SMART" id="SM00510">
    <property type="entry name" value="TFS2M"/>
    <property type="match status" value="1"/>
</dbReference>
<evidence type="ECO:0000313" key="4">
    <source>
        <dbReference type="Proteomes" id="UP001630127"/>
    </source>
</evidence>
<dbReference type="CDD" id="cd21538">
    <property type="entry name" value="SPOC_TFIIS"/>
    <property type="match status" value="1"/>
</dbReference>
<feature type="region of interest" description="Disordered" evidence="1">
    <location>
        <begin position="819"/>
        <end position="927"/>
    </location>
</feature>
<sequence>MSNHLISQQFQFLDGQMAHMDHLPERLDSLPGDVPKNMVGHVSSSPVPLHFTVSNEQQGFVEPMPKNSGIQNVMVSNNQIRQTESRGGIQGFGAGDTMVTSLGSQKAFLPSKRKAEMEAASNSSPQNLLMPNKRALQIGISPLSPQLLQPTSPNKKSMQMQSKVGPSIMQNVPASNKKMVRNESISNRSGSHRLQTPKSRTVQNAPFSKLQTEPFGAVRSKMREQLAAALTLGSQNQDKTANAENNHAGASVNHQTATGSQPAGFDLGAAGVHQHKHEGSNEPFPSGEFSSAGEFIGSQGIPTKLPTTECTGNPTILPDEDVSFSDNFFVKDELLQGNGLSWALDIDMQVIEEKEKPSTEKTEVLHDKGGASAAEEAKSPEKLASEIEAELFKLFGGVNKKYKERGRSLLFNLKDRNNPDLRERVMSGEITPEKLCSMTAEKLASKELSEWRMAKAEELAQMVVLPDSDLGRRRLVKKTHKGEYQVEMEEDDGIAVEVSGGSSSLAQAQSKSKGMETRSPESDDMNDKENKASHKNGSENQDLSGSLIIPSDGSDLMQGMMVDELKDVDFLPPIISLDEFMESLNSEPPFEILQVDAGQSTPRTEKENSEAGNGAAVSDSTSKDHGDTPDKADEAVMKSAVDETVKPKESPVLQSISPTASNVSTVEHVWEGSLQLSISSSIKTFGVFRSGEKTSVAEWPSSLEVKGRVRLDAFEKFIKDLPMSRTRAVMVIHFLLKDNSAESERANLREAIESYISDDRLGFAEPATGVELYLCPARGRVVDMLSSYLSKDRTDIFNSSDNGLIGVIVWRKVHISSTLSPNSSSHQKHTNSLKRQHFTSRRLQEKDSNDVNVNKMNKASPPSLHNRPPLSAVIPPPSDDDDSDIPPGFGPPPGARDDDDLPEFNFSGNINHVSTPRPTSRNLHRSTRPVDQIRELIHKYGQTGATSAPNNGSNSRGSAVGIGIEPWNDNDDDDDDDIPEWQPQAPHQPRLPGHAFHQPLQSTYGNSQNTEARQQFNPAMMHSQAPVNIASTWHQGARWAPPPGNPGNVPGGDQYYRMPPGVGSGLRQHNSRSRGF</sequence>
<feature type="compositionally biased region" description="Basic residues" evidence="1">
    <location>
        <begin position="826"/>
        <end position="840"/>
    </location>
</feature>
<evidence type="ECO:0000256" key="1">
    <source>
        <dbReference type="SAM" id="MobiDB-lite"/>
    </source>
</evidence>
<dbReference type="Pfam" id="PF07744">
    <property type="entry name" value="SPOC"/>
    <property type="match status" value="1"/>
</dbReference>
<feature type="compositionally biased region" description="Polar residues" evidence="1">
    <location>
        <begin position="252"/>
        <end position="261"/>
    </location>
</feature>
<feature type="region of interest" description="Disordered" evidence="1">
    <location>
        <begin position="500"/>
        <end position="551"/>
    </location>
</feature>
<dbReference type="InterPro" id="IPR003618">
    <property type="entry name" value="TFIIS_cen_dom"/>
</dbReference>
<feature type="compositionally biased region" description="Acidic residues" evidence="1">
    <location>
        <begin position="968"/>
        <end position="979"/>
    </location>
</feature>
<accession>A0ABD2XYJ6</accession>
<feature type="region of interest" description="Disordered" evidence="1">
    <location>
        <begin position="942"/>
        <end position="1005"/>
    </location>
</feature>
<dbReference type="Pfam" id="PF07500">
    <property type="entry name" value="TFIIS_M"/>
    <property type="match status" value="1"/>
</dbReference>
<feature type="region of interest" description="Disordered" evidence="1">
    <location>
        <begin position="247"/>
        <end position="317"/>
    </location>
</feature>
<feature type="compositionally biased region" description="Polar residues" evidence="1">
    <location>
        <begin position="185"/>
        <end position="211"/>
    </location>
</feature>
<feature type="region of interest" description="Disordered" evidence="1">
    <location>
        <begin position="598"/>
        <end position="631"/>
    </location>
</feature>
<dbReference type="Proteomes" id="UP001630127">
    <property type="component" value="Unassembled WGS sequence"/>
</dbReference>
<feature type="region of interest" description="Disordered" evidence="1">
    <location>
        <begin position="354"/>
        <end position="380"/>
    </location>
</feature>
<dbReference type="InterPro" id="IPR036575">
    <property type="entry name" value="TFIIS_cen_dom_sf"/>
</dbReference>
<name>A0ABD2XYJ6_9GENT</name>
<feature type="compositionally biased region" description="Low complexity" evidence="1">
    <location>
        <begin position="500"/>
        <end position="512"/>
    </location>
</feature>
<feature type="compositionally biased region" description="Polar residues" evidence="1">
    <location>
        <begin position="943"/>
        <end position="957"/>
    </location>
</feature>
<evidence type="ECO:0000259" key="2">
    <source>
        <dbReference type="PROSITE" id="PS51321"/>
    </source>
</evidence>
<dbReference type="InterPro" id="IPR012921">
    <property type="entry name" value="SPOC_C"/>
</dbReference>
<feature type="compositionally biased region" description="Polar residues" evidence="1">
    <location>
        <begin position="305"/>
        <end position="314"/>
    </location>
</feature>
<protein>
    <recommendedName>
        <fullName evidence="2">TFIIS central domain-containing protein</fullName>
    </recommendedName>
</protein>
<feature type="region of interest" description="Disordered" evidence="1">
    <location>
        <begin position="1035"/>
        <end position="1076"/>
    </location>
</feature>
<feature type="compositionally biased region" description="Basic and acidic residues" evidence="1">
    <location>
        <begin position="621"/>
        <end position="631"/>
    </location>
</feature>
<reference evidence="3 4" key="1">
    <citation type="submission" date="2024-11" db="EMBL/GenBank/DDBJ databases">
        <title>A near-complete genome assembly of Cinchona calisaya.</title>
        <authorList>
            <person name="Lian D.C."/>
            <person name="Zhao X.W."/>
            <person name="Wei L."/>
        </authorList>
    </citation>
    <scope>NUCLEOTIDE SEQUENCE [LARGE SCALE GENOMIC DNA]</scope>
    <source>
        <tissue evidence="3">Nenye</tissue>
    </source>
</reference>
<feature type="region of interest" description="Disordered" evidence="1">
    <location>
        <begin position="185"/>
        <end position="218"/>
    </location>
</feature>
<dbReference type="PROSITE" id="PS51321">
    <property type="entry name" value="TFIIS_CENTRAL"/>
    <property type="match status" value="1"/>
</dbReference>
<dbReference type="AlphaFoldDB" id="A0ABD2XYJ6"/>
<comment type="caution">
    <text evidence="3">The sequence shown here is derived from an EMBL/GenBank/DDBJ whole genome shotgun (WGS) entry which is preliminary data.</text>
</comment>
<dbReference type="PANTHER" id="PTHR11477">
    <property type="entry name" value="TRANSCRIPTION FACTOR S-II ZINC FINGER DOMAIN-CONTAINING PROTEIN"/>
    <property type="match status" value="1"/>
</dbReference>
<dbReference type="SUPFAM" id="SSF46942">
    <property type="entry name" value="Elongation factor TFIIS domain 2"/>
    <property type="match status" value="1"/>
</dbReference>
<proteinExistence type="predicted"/>
<organism evidence="3 4">
    <name type="scientific">Cinchona calisaya</name>
    <dbReference type="NCBI Taxonomy" id="153742"/>
    <lineage>
        <taxon>Eukaryota</taxon>
        <taxon>Viridiplantae</taxon>
        <taxon>Streptophyta</taxon>
        <taxon>Embryophyta</taxon>
        <taxon>Tracheophyta</taxon>
        <taxon>Spermatophyta</taxon>
        <taxon>Magnoliopsida</taxon>
        <taxon>eudicotyledons</taxon>
        <taxon>Gunneridae</taxon>
        <taxon>Pentapetalae</taxon>
        <taxon>asterids</taxon>
        <taxon>lamiids</taxon>
        <taxon>Gentianales</taxon>
        <taxon>Rubiaceae</taxon>
        <taxon>Cinchonoideae</taxon>
        <taxon>Cinchoneae</taxon>
        <taxon>Cinchona</taxon>
    </lineage>
</organism>
<keyword evidence="4" id="KW-1185">Reference proteome</keyword>
<dbReference type="Gene3D" id="1.10.472.30">
    <property type="entry name" value="Transcription elongation factor S-II, central domain"/>
    <property type="match status" value="1"/>
</dbReference>
<dbReference type="PANTHER" id="PTHR11477:SF20">
    <property type="entry name" value="SPOC DOMAIN _ TRANSCRIPTION ELONGATION FACTOR S-II PROTEIN"/>
    <property type="match status" value="1"/>
</dbReference>
<feature type="compositionally biased region" description="Polar residues" evidence="1">
    <location>
        <begin position="906"/>
        <end position="921"/>
    </location>
</feature>